<dbReference type="EMBL" id="MPUH01001471">
    <property type="protein sequence ID" value="OMJ67586.1"/>
    <property type="molecule type" value="Genomic_DNA"/>
</dbReference>
<dbReference type="SUPFAM" id="SSF55961">
    <property type="entry name" value="Bet v1-like"/>
    <property type="match status" value="1"/>
</dbReference>
<dbReference type="Proteomes" id="UP000187209">
    <property type="component" value="Unassembled WGS sequence"/>
</dbReference>
<gene>
    <name evidence="1" type="ORF">SteCoe_35209</name>
</gene>
<name>A0A1R2ASV7_9CILI</name>
<evidence type="ECO:0000313" key="1">
    <source>
        <dbReference type="EMBL" id="OMJ67586.1"/>
    </source>
</evidence>
<comment type="caution">
    <text evidence="1">The sequence shown here is derived from an EMBL/GenBank/DDBJ whole genome shotgun (WGS) entry which is preliminary data.</text>
</comment>
<sequence length="241" mass="28003">MGCCEIRDQKKHQNSYTSTSGALKIVNKLRNEALNLSIDYLNRDKNTDIWDKALYAHGIHQNDMKKLAETEKFSIETFESSKYSSDFPILKISFTLDNYVRLITIINAITTYENRHKWDSAIKIMENYIEDPEKLKIIHSVFEYSLYKPEFYEECVTSLFHNSVLIGVQSSKMDFEYSPDTVACITYFSLYFIKEKEGKTCMTVYLHADPKTSLALISKKVVTQKIIKWSENLASYLEKTG</sequence>
<protein>
    <recommendedName>
        <fullName evidence="3">START domain-containing protein</fullName>
    </recommendedName>
</protein>
<reference evidence="1 2" key="1">
    <citation type="submission" date="2016-11" db="EMBL/GenBank/DDBJ databases">
        <title>The macronuclear genome of Stentor coeruleus: a giant cell with tiny introns.</title>
        <authorList>
            <person name="Slabodnick M."/>
            <person name="Ruby J.G."/>
            <person name="Reiff S.B."/>
            <person name="Swart E.C."/>
            <person name="Gosai S."/>
            <person name="Prabakaran S."/>
            <person name="Witkowska E."/>
            <person name="Larue G.E."/>
            <person name="Fisher S."/>
            <person name="Freeman R.M."/>
            <person name="Gunawardena J."/>
            <person name="Chu W."/>
            <person name="Stover N.A."/>
            <person name="Gregory B.D."/>
            <person name="Nowacki M."/>
            <person name="Derisi J."/>
            <person name="Roy S.W."/>
            <person name="Marshall W.F."/>
            <person name="Sood P."/>
        </authorList>
    </citation>
    <scope>NUCLEOTIDE SEQUENCE [LARGE SCALE GENOMIC DNA]</scope>
    <source>
        <strain evidence="1">WM001</strain>
    </source>
</reference>
<dbReference type="InterPro" id="IPR023393">
    <property type="entry name" value="START-like_dom_sf"/>
</dbReference>
<dbReference type="AlphaFoldDB" id="A0A1R2ASV7"/>
<evidence type="ECO:0000313" key="2">
    <source>
        <dbReference type="Proteomes" id="UP000187209"/>
    </source>
</evidence>
<evidence type="ECO:0008006" key="3">
    <source>
        <dbReference type="Google" id="ProtNLM"/>
    </source>
</evidence>
<dbReference type="Gene3D" id="3.30.530.20">
    <property type="match status" value="1"/>
</dbReference>
<accession>A0A1R2ASV7</accession>
<proteinExistence type="predicted"/>
<organism evidence="1 2">
    <name type="scientific">Stentor coeruleus</name>
    <dbReference type="NCBI Taxonomy" id="5963"/>
    <lineage>
        <taxon>Eukaryota</taxon>
        <taxon>Sar</taxon>
        <taxon>Alveolata</taxon>
        <taxon>Ciliophora</taxon>
        <taxon>Postciliodesmatophora</taxon>
        <taxon>Heterotrichea</taxon>
        <taxon>Heterotrichida</taxon>
        <taxon>Stentoridae</taxon>
        <taxon>Stentor</taxon>
    </lineage>
</organism>
<keyword evidence="2" id="KW-1185">Reference proteome</keyword>